<sequence length="52" mass="5363">MPLQTPVLALARLAEEGHSGGVNPWIIGATALGILLFLLFVVVAIGGGRDHT</sequence>
<comment type="caution">
    <text evidence="2">The sequence shown here is derived from an EMBL/GenBank/DDBJ whole genome shotgun (WGS) entry which is preliminary data.</text>
</comment>
<evidence type="ECO:0000313" key="2">
    <source>
        <dbReference type="EMBL" id="MDR7364242.1"/>
    </source>
</evidence>
<gene>
    <name evidence="2" type="ORF">J2S63_003795</name>
</gene>
<accession>A0ABU2C0S2</accession>
<keyword evidence="1" id="KW-0472">Membrane</keyword>
<feature type="transmembrane region" description="Helical" evidence="1">
    <location>
        <begin position="25"/>
        <end position="46"/>
    </location>
</feature>
<proteinExistence type="predicted"/>
<keyword evidence="3" id="KW-1185">Reference proteome</keyword>
<name>A0ABU2C0S2_9ACTN</name>
<keyword evidence="1" id="KW-0812">Transmembrane</keyword>
<reference evidence="2 3" key="1">
    <citation type="submission" date="2023-07" db="EMBL/GenBank/DDBJ databases">
        <title>Sequencing the genomes of 1000 actinobacteria strains.</title>
        <authorList>
            <person name="Klenk H.-P."/>
        </authorList>
    </citation>
    <scope>NUCLEOTIDE SEQUENCE [LARGE SCALE GENOMIC DNA]</scope>
    <source>
        <strain evidence="2 3">DSM 19426</strain>
    </source>
</reference>
<evidence type="ECO:0000256" key="1">
    <source>
        <dbReference type="SAM" id="Phobius"/>
    </source>
</evidence>
<keyword evidence="1" id="KW-1133">Transmembrane helix</keyword>
<dbReference type="EMBL" id="JAVDYG010000001">
    <property type="protein sequence ID" value="MDR7364242.1"/>
    <property type="molecule type" value="Genomic_DNA"/>
</dbReference>
<organism evidence="2 3">
    <name type="scientific">Nocardioides marmoribigeumensis</name>
    <dbReference type="NCBI Taxonomy" id="433649"/>
    <lineage>
        <taxon>Bacteria</taxon>
        <taxon>Bacillati</taxon>
        <taxon>Actinomycetota</taxon>
        <taxon>Actinomycetes</taxon>
        <taxon>Propionibacteriales</taxon>
        <taxon>Nocardioidaceae</taxon>
        <taxon>Nocardioides</taxon>
    </lineage>
</organism>
<dbReference type="RefSeq" id="WP_310305678.1">
    <property type="nucleotide sequence ID" value="NZ_BAAAPS010000005.1"/>
</dbReference>
<dbReference type="Proteomes" id="UP001183648">
    <property type="component" value="Unassembled WGS sequence"/>
</dbReference>
<protein>
    <submittedName>
        <fullName evidence="2">Uncharacterized protein</fullName>
    </submittedName>
</protein>
<evidence type="ECO:0000313" key="3">
    <source>
        <dbReference type="Proteomes" id="UP001183648"/>
    </source>
</evidence>